<comment type="similarity">
    <text evidence="2">Belongs to the eukaryotic ribosomal protein P1/P2 family.</text>
</comment>
<keyword evidence="7" id="KW-1185">Reference proteome</keyword>
<dbReference type="PANTHER" id="PTHR45696">
    <property type="entry name" value="60S ACIDIC RIBOSOMAL PROTEIN P1"/>
    <property type="match status" value="1"/>
</dbReference>
<keyword evidence="3" id="KW-0689">Ribosomal protein</keyword>
<sequence>MASILELTCIYLTFILHDDEVIQVMGNKLNALIKSPDVNVDPFCLSLSEKSLANINIRILIWNVGASGSALVAGAVPAGGPVPSTTAAPAKKEVEAKKEESGKSDDDIGFGIFTTLLL</sequence>
<evidence type="ECO:0000313" key="7">
    <source>
        <dbReference type="Proteomes" id="UP000269945"/>
    </source>
</evidence>
<gene>
    <name evidence="6" type="ORF">BN2614_LOCUS1</name>
</gene>
<dbReference type="GO" id="GO:0003735">
    <property type="term" value="F:structural constituent of ribosome"/>
    <property type="evidence" value="ECO:0007669"/>
    <property type="project" value="TreeGrafter"/>
</dbReference>
<dbReference type="GO" id="GO:0022625">
    <property type="term" value="C:cytosolic large ribosomal subunit"/>
    <property type="evidence" value="ECO:0007669"/>
    <property type="project" value="TreeGrafter"/>
</dbReference>
<dbReference type="GO" id="GO:0030295">
    <property type="term" value="F:protein kinase activator activity"/>
    <property type="evidence" value="ECO:0007669"/>
    <property type="project" value="TreeGrafter"/>
</dbReference>
<accession>A0A9X9LWB2</accession>
<evidence type="ECO:0008006" key="8">
    <source>
        <dbReference type="Google" id="ProtNLM"/>
    </source>
</evidence>
<dbReference type="Pfam" id="PF00428">
    <property type="entry name" value="Ribosomal_60s"/>
    <property type="match status" value="1"/>
</dbReference>
<keyword evidence="4" id="KW-0687">Ribonucleoprotein</keyword>
<evidence type="ECO:0000256" key="4">
    <source>
        <dbReference type="ARBA" id="ARBA00023274"/>
    </source>
</evidence>
<dbReference type="GO" id="GO:0043021">
    <property type="term" value="F:ribonucleoprotein complex binding"/>
    <property type="evidence" value="ECO:0007669"/>
    <property type="project" value="TreeGrafter"/>
</dbReference>
<dbReference type="GO" id="GO:0002181">
    <property type="term" value="P:cytoplasmic translation"/>
    <property type="evidence" value="ECO:0007669"/>
    <property type="project" value="TreeGrafter"/>
</dbReference>
<evidence type="ECO:0000256" key="5">
    <source>
        <dbReference type="SAM" id="MobiDB-lite"/>
    </source>
</evidence>
<dbReference type="InterPro" id="IPR038716">
    <property type="entry name" value="P1/P2_N_sf"/>
</dbReference>
<comment type="caution">
    <text evidence="6">The sequence shown here is derived from an EMBL/GenBank/DDBJ whole genome shotgun (WGS) entry which is preliminary data.</text>
</comment>
<reference evidence="6 7" key="1">
    <citation type="submission" date="2018-10" db="EMBL/GenBank/DDBJ databases">
        <authorList>
            <person name="Ekblom R."/>
            <person name="Jareborg N."/>
        </authorList>
    </citation>
    <scope>NUCLEOTIDE SEQUENCE [LARGE SCALE GENOMIC DNA]</scope>
    <source>
        <tissue evidence="6">Muscle</tissue>
    </source>
</reference>
<evidence type="ECO:0000256" key="2">
    <source>
        <dbReference type="ARBA" id="ARBA00005436"/>
    </source>
</evidence>
<dbReference type="PANTHER" id="PTHR45696:SF10">
    <property type="entry name" value="LARGE RIBOSOMAL SUBUNIT PROTEIN P1"/>
    <property type="match status" value="1"/>
</dbReference>
<evidence type="ECO:0000256" key="3">
    <source>
        <dbReference type="ARBA" id="ARBA00022980"/>
    </source>
</evidence>
<dbReference type="AlphaFoldDB" id="A0A9X9LWB2"/>
<proteinExistence type="inferred from homology"/>
<organism evidence="6 7">
    <name type="scientific">Gulo gulo</name>
    <name type="common">Wolverine</name>
    <name type="synonym">Gluton</name>
    <dbReference type="NCBI Taxonomy" id="48420"/>
    <lineage>
        <taxon>Eukaryota</taxon>
        <taxon>Metazoa</taxon>
        <taxon>Chordata</taxon>
        <taxon>Craniata</taxon>
        <taxon>Vertebrata</taxon>
        <taxon>Euteleostomi</taxon>
        <taxon>Mammalia</taxon>
        <taxon>Eutheria</taxon>
        <taxon>Laurasiatheria</taxon>
        <taxon>Carnivora</taxon>
        <taxon>Caniformia</taxon>
        <taxon>Musteloidea</taxon>
        <taxon>Mustelidae</taxon>
        <taxon>Guloninae</taxon>
        <taxon>Gulo</taxon>
    </lineage>
</organism>
<name>A0A9X9LWB2_GULGU</name>
<dbReference type="Gene3D" id="1.10.10.1410">
    <property type="match status" value="1"/>
</dbReference>
<feature type="region of interest" description="Disordered" evidence="5">
    <location>
        <begin position="79"/>
        <end position="108"/>
    </location>
</feature>
<dbReference type="Proteomes" id="UP000269945">
    <property type="component" value="Unassembled WGS sequence"/>
</dbReference>
<feature type="compositionally biased region" description="Basic and acidic residues" evidence="5">
    <location>
        <begin position="90"/>
        <end position="106"/>
    </location>
</feature>
<dbReference type="EMBL" id="CYRY02023709">
    <property type="protein sequence ID" value="VCW97934.1"/>
    <property type="molecule type" value="Genomic_DNA"/>
</dbReference>
<evidence type="ECO:0000256" key="1">
    <source>
        <dbReference type="ARBA" id="ARBA00003362"/>
    </source>
</evidence>
<evidence type="ECO:0000313" key="6">
    <source>
        <dbReference type="EMBL" id="VCW97934.1"/>
    </source>
</evidence>
<feature type="compositionally biased region" description="Low complexity" evidence="5">
    <location>
        <begin position="79"/>
        <end position="89"/>
    </location>
</feature>
<protein>
    <recommendedName>
        <fullName evidence="8">60S acidic ribosomal protein P1</fullName>
    </recommendedName>
</protein>
<comment type="function">
    <text evidence="1">Plays an important role in the elongation step of protein synthesis.</text>
</comment>
<dbReference type="CDD" id="cd05831">
    <property type="entry name" value="Ribosomal_P1"/>
    <property type="match status" value="1"/>
</dbReference>